<sequence length="157" mass="18483">MDRQGGKIRYQKQYLWIYVSYHQYYGNTWLPMAKFPSNNSYHSSKKTPFFIPHGRDPHFDSVKITQVTPARKLSIKLQSVQQNFKRELEVSINRFKSYSDKYRTSPPIFNPGNMVWLSSRSIKSTKATKKPSERCLGPFPILKKVRTHAYHLKLPSQ</sequence>
<proteinExistence type="predicted"/>
<evidence type="ECO:0000313" key="3">
    <source>
        <dbReference type="Proteomes" id="UP000765509"/>
    </source>
</evidence>
<dbReference type="Pfam" id="PF24626">
    <property type="entry name" value="SH3_Tf2-1"/>
    <property type="match status" value="1"/>
</dbReference>
<dbReference type="InterPro" id="IPR056924">
    <property type="entry name" value="SH3_Tf2-1"/>
</dbReference>
<accession>A0A9Q3BGP1</accession>
<name>A0A9Q3BGP1_9BASI</name>
<organism evidence="2 3">
    <name type="scientific">Austropuccinia psidii MF-1</name>
    <dbReference type="NCBI Taxonomy" id="1389203"/>
    <lineage>
        <taxon>Eukaryota</taxon>
        <taxon>Fungi</taxon>
        <taxon>Dikarya</taxon>
        <taxon>Basidiomycota</taxon>
        <taxon>Pucciniomycotina</taxon>
        <taxon>Pucciniomycetes</taxon>
        <taxon>Pucciniales</taxon>
        <taxon>Sphaerophragmiaceae</taxon>
        <taxon>Austropuccinia</taxon>
    </lineage>
</organism>
<gene>
    <name evidence="2" type="ORF">O181_004295</name>
</gene>
<evidence type="ECO:0000313" key="2">
    <source>
        <dbReference type="EMBL" id="MBW0464580.1"/>
    </source>
</evidence>
<feature type="domain" description="Tf2-1-like SH3-like" evidence="1">
    <location>
        <begin position="112"/>
        <end position="157"/>
    </location>
</feature>
<comment type="caution">
    <text evidence="2">The sequence shown here is derived from an EMBL/GenBank/DDBJ whole genome shotgun (WGS) entry which is preliminary data.</text>
</comment>
<dbReference type="OrthoDB" id="2273864at2759"/>
<dbReference type="Proteomes" id="UP000765509">
    <property type="component" value="Unassembled WGS sequence"/>
</dbReference>
<keyword evidence="3" id="KW-1185">Reference proteome</keyword>
<evidence type="ECO:0000259" key="1">
    <source>
        <dbReference type="Pfam" id="PF24626"/>
    </source>
</evidence>
<reference evidence="2" key="1">
    <citation type="submission" date="2021-03" db="EMBL/GenBank/DDBJ databases">
        <title>Draft genome sequence of rust myrtle Austropuccinia psidii MF-1, a brazilian biotype.</title>
        <authorList>
            <person name="Quecine M.C."/>
            <person name="Pachon D.M.R."/>
            <person name="Bonatelli M.L."/>
            <person name="Correr F.H."/>
            <person name="Franceschini L.M."/>
            <person name="Leite T.F."/>
            <person name="Margarido G.R.A."/>
            <person name="Almeida C.A."/>
            <person name="Ferrarezi J.A."/>
            <person name="Labate C.A."/>
        </authorList>
    </citation>
    <scope>NUCLEOTIDE SEQUENCE</scope>
    <source>
        <strain evidence="2">MF-1</strain>
    </source>
</reference>
<dbReference type="AlphaFoldDB" id="A0A9Q3BGP1"/>
<protein>
    <recommendedName>
        <fullName evidence="1">Tf2-1-like SH3-like domain-containing protein</fullName>
    </recommendedName>
</protein>
<dbReference type="EMBL" id="AVOT02000820">
    <property type="protein sequence ID" value="MBW0464580.1"/>
    <property type="molecule type" value="Genomic_DNA"/>
</dbReference>